<dbReference type="Gene3D" id="1.10.3210.10">
    <property type="entry name" value="Hypothetical protein af1432"/>
    <property type="match status" value="1"/>
</dbReference>
<keyword evidence="3" id="KW-1185">Reference proteome</keyword>
<dbReference type="SMART" id="SM00471">
    <property type="entry name" value="HDc"/>
    <property type="match status" value="1"/>
</dbReference>
<dbReference type="InterPro" id="IPR003607">
    <property type="entry name" value="HD/PDEase_dom"/>
</dbReference>
<evidence type="ECO:0000259" key="1">
    <source>
        <dbReference type="PROSITE" id="PS51832"/>
    </source>
</evidence>
<dbReference type="Proteomes" id="UP000027931">
    <property type="component" value="Unassembled WGS sequence"/>
</dbReference>
<sequence length="361" mass="40191">MRLVPVTLSLVDAILARPVLDEKGMVLVGSGVKLSERMITRLKQLGVSSLYIEDKRTEDILIVDAISDETRRTAVNTVYNSMLQMIDSERGSRRASRPQIGRELSKVFQDILADLKGNKSGLISLASIFTVDGYLYHHSVNVAVLATAIGLAKGYGQKEITELGIGALLHDIGCTKIPPEIMNKPGVYSDLEFEIVKKHCEHGYDILRTQDGISLLSAHVALQHHERMNGTGYPRNLKGTEISEYARIVAICDVYEALTSKRLHRDAHLPHEALEFIMGGGTTMFDLNLVRLFAKNVAIYPVGMTVRLNTNETAVVVSLNPEYPQRPVVRLLTDERGNRLDMPYDIDLTKELTMMIVSYSE</sequence>
<dbReference type="PROSITE" id="PS51832">
    <property type="entry name" value="HD_GYP"/>
    <property type="match status" value="1"/>
</dbReference>
<protein>
    <recommendedName>
        <fullName evidence="1">HD-GYP domain-containing protein</fullName>
    </recommendedName>
</protein>
<organism evidence="2 3">
    <name type="scientific">Tumebacillus flagellatus</name>
    <dbReference type="NCBI Taxonomy" id="1157490"/>
    <lineage>
        <taxon>Bacteria</taxon>
        <taxon>Bacillati</taxon>
        <taxon>Bacillota</taxon>
        <taxon>Bacilli</taxon>
        <taxon>Bacillales</taxon>
        <taxon>Alicyclobacillaceae</taxon>
        <taxon>Tumebacillus</taxon>
    </lineage>
</organism>
<evidence type="ECO:0000313" key="3">
    <source>
        <dbReference type="Proteomes" id="UP000027931"/>
    </source>
</evidence>
<dbReference type="RefSeq" id="WP_038090917.1">
    <property type="nucleotide sequence ID" value="NZ_JMIR01000025.1"/>
</dbReference>
<dbReference type="AlphaFoldDB" id="A0A074LP28"/>
<dbReference type="EMBL" id="JMIR01000025">
    <property type="protein sequence ID" value="KEO82250.1"/>
    <property type="molecule type" value="Genomic_DNA"/>
</dbReference>
<proteinExistence type="predicted"/>
<accession>A0A074LP28</accession>
<dbReference type="Pfam" id="PF13487">
    <property type="entry name" value="HD_5"/>
    <property type="match status" value="1"/>
</dbReference>
<feature type="domain" description="HD-GYP" evidence="1">
    <location>
        <begin position="114"/>
        <end position="309"/>
    </location>
</feature>
<evidence type="ECO:0000313" key="2">
    <source>
        <dbReference type="EMBL" id="KEO82250.1"/>
    </source>
</evidence>
<gene>
    <name evidence="2" type="ORF">EL26_16500</name>
</gene>
<dbReference type="InterPro" id="IPR037522">
    <property type="entry name" value="HD_GYP_dom"/>
</dbReference>
<dbReference type="STRING" id="1157490.EL26_16500"/>
<dbReference type="SUPFAM" id="SSF109604">
    <property type="entry name" value="HD-domain/PDEase-like"/>
    <property type="match status" value="1"/>
</dbReference>
<dbReference type="CDD" id="cd00077">
    <property type="entry name" value="HDc"/>
    <property type="match status" value="1"/>
</dbReference>
<dbReference type="OrthoDB" id="9759601at2"/>
<comment type="caution">
    <text evidence="2">The sequence shown here is derived from an EMBL/GenBank/DDBJ whole genome shotgun (WGS) entry which is preliminary data.</text>
</comment>
<dbReference type="PANTHER" id="PTHR43155:SF2">
    <property type="entry name" value="CYCLIC DI-GMP PHOSPHODIESTERASE PA4108"/>
    <property type="match status" value="1"/>
</dbReference>
<reference evidence="2 3" key="1">
    <citation type="journal article" date="2013" name="Int. J. Syst. Evol. Microbiol.">
        <title>Tumebacillus flagellatus sp. nov., an alpha-amylase/pullulanase-producing bacterium isolated from cassava wastewater.</title>
        <authorList>
            <person name="Wang Q."/>
            <person name="Xie N."/>
            <person name="Qin Y."/>
            <person name="Shen N."/>
            <person name="Zhu J."/>
            <person name="Mi H."/>
            <person name="Huang R."/>
        </authorList>
    </citation>
    <scope>NUCLEOTIDE SEQUENCE [LARGE SCALE GENOMIC DNA]</scope>
    <source>
        <strain evidence="2 3">GST4</strain>
    </source>
</reference>
<name>A0A074LP28_9BACL</name>
<dbReference type="eggNOG" id="COG2206">
    <property type="taxonomic scope" value="Bacteria"/>
</dbReference>
<dbReference type="PANTHER" id="PTHR43155">
    <property type="entry name" value="CYCLIC DI-GMP PHOSPHODIESTERASE PA4108-RELATED"/>
    <property type="match status" value="1"/>
</dbReference>